<protein>
    <recommendedName>
        <fullName evidence="1">DUF5071 domain-containing protein</fullName>
    </recommendedName>
</protein>
<dbReference type="PDBsum" id="3UT7"/>
<dbReference type="PDBsum" id="3UT4"/>
<evidence type="ECO:0000259" key="1">
    <source>
        <dbReference type="Pfam" id="PF16804"/>
    </source>
</evidence>
<feature type="domain" description="DUF5071" evidence="1">
    <location>
        <begin position="7"/>
        <end position="125"/>
    </location>
</feature>
<reference evidence="4 5" key="2">
    <citation type="journal article" date="2012" name="PLoS ONE">
        <title>Structural view of a non Pfam singleton and crystal packing analysis.</title>
        <authorList>
            <person name="Cheng C."/>
            <person name="Shaw N."/>
            <person name="Zhang X."/>
            <person name="Zhang M."/>
            <person name="Ding W."/>
            <person name="Wang B.C."/>
            <person name="Liu Z.J."/>
        </authorList>
    </citation>
    <scope>X-RAY CRYSTALLOGRAPHY (2.03 ANGSTROMS)</scope>
</reference>
<dbReference type="PDB" id="3UT8">
    <property type="method" value="X-ray"/>
    <property type="resolution" value="2.17 A"/>
    <property type="chains" value="A/B=1-130"/>
</dbReference>
<dbReference type="SMR" id="A3DJ21"/>
<dbReference type="eggNOG" id="ENOG503003A">
    <property type="taxonomic scope" value="Bacteria"/>
</dbReference>
<dbReference type="PDB" id="3UT7">
    <property type="method" value="X-ray"/>
    <property type="resolution" value="3.01 A"/>
    <property type="chains" value="A=1-130"/>
</dbReference>
<evidence type="ECO:0000313" key="2">
    <source>
        <dbReference type="EMBL" id="ABN53950.1"/>
    </source>
</evidence>
<organism evidence="2 3">
    <name type="scientific">Acetivibrio thermocellus (strain ATCC 27405 / DSM 1237 / JCM 9322 / NBRC 103400 / NCIMB 10682 / NRRL B-4536 / VPI 7372)</name>
    <name type="common">Clostridium thermocellum</name>
    <dbReference type="NCBI Taxonomy" id="203119"/>
    <lineage>
        <taxon>Bacteria</taxon>
        <taxon>Bacillati</taxon>
        <taxon>Bacillota</taxon>
        <taxon>Clostridia</taxon>
        <taxon>Eubacteriales</taxon>
        <taxon>Oscillospiraceae</taxon>
        <taxon>Acetivibrio</taxon>
    </lineage>
</organism>
<keyword evidence="3" id="KW-1185">Reference proteome</keyword>
<gene>
    <name evidence="2" type="ordered locus">Cthe_2751</name>
</gene>
<dbReference type="PDBsum" id="3UT8"/>
<sequence>MTSLRDLIPKHKFDNSTIDQLCKLIDNEIEPIIFDLLKWLQDYNWPIAKDILPVVVLHQSIAMPHILTILQGNDIMWKYWVIKLMIPYLIYPNKQLVKSELERLSSLEIINEDIREIVNLSKDSLHFTIPDKHN</sequence>
<evidence type="ECO:0007829" key="4">
    <source>
        <dbReference type="PDB" id="3UT4"/>
    </source>
</evidence>
<dbReference type="Proteomes" id="UP000002145">
    <property type="component" value="Chromosome"/>
</dbReference>
<dbReference type="PDB" id="3UT4">
    <property type="method" value="X-ray"/>
    <property type="resolution" value="2.03 A"/>
    <property type="chains" value="A/B=1-134"/>
</dbReference>
<keyword evidence="4 5" id="KW-0002">3D-structure</keyword>
<proteinExistence type="evidence at protein level"/>
<accession>A3DJ21</accession>
<dbReference type="Gene3D" id="1.25.40.750">
    <property type="entry name" value="Domain of unknown function DUF5071"/>
    <property type="match status" value="1"/>
</dbReference>
<dbReference type="GeneID" id="35804835"/>
<dbReference type="KEGG" id="cth:Cthe_2751"/>
<dbReference type="STRING" id="203119.Cthe_2751"/>
<dbReference type="CDD" id="cd11743">
    <property type="entry name" value="Cthe_2751_like"/>
    <property type="match status" value="1"/>
</dbReference>
<name>A3DJ21_ACET2</name>
<dbReference type="Pfam" id="PF16804">
    <property type="entry name" value="DUF5071"/>
    <property type="match status" value="1"/>
</dbReference>
<reference evidence="3" key="1">
    <citation type="submission" date="2007-02" db="EMBL/GenBank/DDBJ databases">
        <title>Complete sequence of Clostridium thermocellum ATCC 27405.</title>
        <authorList>
            <consortium name="US DOE Joint Genome Institute"/>
            <person name="Copeland A."/>
            <person name="Lucas S."/>
            <person name="Lapidus A."/>
            <person name="Barry K."/>
            <person name="Detter J.C."/>
            <person name="Glavina del Rio T."/>
            <person name="Hammon N."/>
            <person name="Israni S."/>
            <person name="Dalin E."/>
            <person name="Tice H."/>
            <person name="Pitluck S."/>
            <person name="Chertkov O."/>
            <person name="Brettin T."/>
            <person name="Bruce D."/>
            <person name="Han C."/>
            <person name="Tapia R."/>
            <person name="Gilna P."/>
            <person name="Schmutz J."/>
            <person name="Larimer F."/>
            <person name="Land M."/>
            <person name="Hauser L."/>
            <person name="Kyrpides N."/>
            <person name="Mikhailova N."/>
            <person name="Wu J.H.D."/>
            <person name="Newcomb M."/>
            <person name="Richardson P."/>
        </authorList>
    </citation>
    <scope>NUCLEOTIDE SEQUENCE [LARGE SCALE GENOMIC DNA]</scope>
    <source>
        <strain evidence="3">ATCC 27405 / DSM 1237 / JCM 9322 / NBRC 103400 / NCIMB 10682 / NRRL B-4536 / VPI 7372</strain>
    </source>
</reference>
<reference evidence="2 3" key="3">
    <citation type="journal article" date="2013" name="Biotechnol. Biofuels">
        <title>Global transcriptome analysis of Clostridium thermocellum ATCC 27405 during growth on dilute acid pretreated Populus and switchgrass.</title>
        <authorList>
            <person name="Wilson C.M."/>
            <person name="Rodriguez M.Jr."/>
            <person name="Johnson C.M."/>
            <person name="Martin S.L."/>
            <person name="Chu T.M."/>
            <person name="Wolfinger R.D."/>
            <person name="Hauser L.J."/>
            <person name="Land M.L."/>
            <person name="Klingeman D.M."/>
            <person name="Syed M.H."/>
            <person name="Ragauskas A.J."/>
            <person name="Tschaplinski T.J."/>
            <person name="Mielenz J.R."/>
            <person name="Brown S.D."/>
        </authorList>
    </citation>
    <scope>NUCLEOTIDE SEQUENCE [LARGE SCALE GENOMIC DNA]</scope>
    <source>
        <strain evidence="3">ATCC 27405 / DSM 1237 / JCM 9322 / NBRC 103400 / NCIMB 10682 / NRRL B-4536 / VPI 7372</strain>
    </source>
</reference>
<dbReference type="EMBL" id="CP000568">
    <property type="protein sequence ID" value="ABN53950.1"/>
    <property type="molecule type" value="Genomic_DNA"/>
</dbReference>
<dbReference type="InterPro" id="IPR031837">
    <property type="entry name" value="DUF5071"/>
</dbReference>
<dbReference type="RefSeq" id="WP_020457906.1">
    <property type="nucleotide sequence ID" value="NC_009012.1"/>
</dbReference>
<dbReference type="EvolutionaryTrace" id="A3DJ21"/>
<evidence type="ECO:0000313" key="3">
    <source>
        <dbReference type="Proteomes" id="UP000002145"/>
    </source>
</evidence>
<dbReference type="AlphaFoldDB" id="A3DJ21"/>
<evidence type="ECO:0007829" key="5">
    <source>
        <dbReference type="PDB" id="3UT7"/>
    </source>
</evidence>
<dbReference type="InterPro" id="IPR038692">
    <property type="entry name" value="Cthe_2751_sf"/>
</dbReference>
<dbReference type="HOGENOM" id="CLU_124546_0_0_9"/>